<keyword evidence="1" id="KW-0808">Transferase</keyword>
<evidence type="ECO:0000313" key="3">
    <source>
        <dbReference type="EMBL" id="GAH06827.1"/>
    </source>
</evidence>
<dbReference type="GO" id="GO:0009239">
    <property type="term" value="P:enterobactin biosynthetic process"/>
    <property type="evidence" value="ECO:0007669"/>
    <property type="project" value="InterPro"/>
</dbReference>
<dbReference type="PANTHER" id="PTHR38096">
    <property type="entry name" value="ENTEROBACTIN SYNTHASE COMPONENT D"/>
    <property type="match status" value="1"/>
</dbReference>
<dbReference type="InterPro" id="IPR008278">
    <property type="entry name" value="4-PPantetheinyl_Trfase_dom"/>
</dbReference>
<dbReference type="SUPFAM" id="SSF56214">
    <property type="entry name" value="4'-phosphopantetheinyl transferase"/>
    <property type="match status" value="1"/>
</dbReference>
<organism evidence="3">
    <name type="scientific">marine sediment metagenome</name>
    <dbReference type="NCBI Taxonomy" id="412755"/>
    <lineage>
        <taxon>unclassified sequences</taxon>
        <taxon>metagenomes</taxon>
        <taxon>ecological metagenomes</taxon>
    </lineage>
</organism>
<proteinExistence type="predicted"/>
<dbReference type="InterPro" id="IPR037143">
    <property type="entry name" value="4-PPantetheinyl_Trfase_dom_sf"/>
</dbReference>
<gene>
    <name evidence="3" type="ORF">S01H4_55490</name>
</gene>
<dbReference type="GO" id="GO:0009366">
    <property type="term" value="C:enterobactin synthetase complex"/>
    <property type="evidence" value="ECO:0007669"/>
    <property type="project" value="InterPro"/>
</dbReference>
<dbReference type="PANTHER" id="PTHR38096:SF1">
    <property type="entry name" value="ENTEROBACTIN SYNTHASE COMPONENT D"/>
    <property type="match status" value="1"/>
</dbReference>
<feature type="non-terminal residue" evidence="3">
    <location>
        <position position="103"/>
    </location>
</feature>
<dbReference type="GO" id="GO:0000287">
    <property type="term" value="F:magnesium ion binding"/>
    <property type="evidence" value="ECO:0007669"/>
    <property type="project" value="InterPro"/>
</dbReference>
<evidence type="ECO:0000256" key="1">
    <source>
        <dbReference type="ARBA" id="ARBA00022679"/>
    </source>
</evidence>
<dbReference type="GO" id="GO:0008897">
    <property type="term" value="F:holo-[acyl-carrier-protein] synthase activity"/>
    <property type="evidence" value="ECO:0007669"/>
    <property type="project" value="InterPro"/>
</dbReference>
<accession>X1CGP5</accession>
<dbReference type="Pfam" id="PF01648">
    <property type="entry name" value="ACPS"/>
    <property type="match status" value="1"/>
</dbReference>
<dbReference type="AlphaFoldDB" id="X1CGP5"/>
<dbReference type="GO" id="GO:0005886">
    <property type="term" value="C:plasma membrane"/>
    <property type="evidence" value="ECO:0007669"/>
    <property type="project" value="TreeGrafter"/>
</dbReference>
<feature type="domain" description="4'-phosphopantetheinyl transferase" evidence="2">
    <location>
        <begin position="10"/>
        <end position="99"/>
    </location>
</feature>
<name>X1CGP5_9ZZZZ</name>
<reference evidence="3" key="1">
    <citation type="journal article" date="2014" name="Front. Microbiol.">
        <title>High frequency of phylogenetically diverse reductive dehalogenase-homologous genes in deep subseafloor sedimentary metagenomes.</title>
        <authorList>
            <person name="Kawai M."/>
            <person name="Futagami T."/>
            <person name="Toyoda A."/>
            <person name="Takaki Y."/>
            <person name="Nishi S."/>
            <person name="Hori S."/>
            <person name="Arai W."/>
            <person name="Tsubouchi T."/>
            <person name="Morono Y."/>
            <person name="Uchiyama I."/>
            <person name="Ito T."/>
            <person name="Fujiyama A."/>
            <person name="Inagaki F."/>
            <person name="Takami H."/>
        </authorList>
    </citation>
    <scope>NUCLEOTIDE SEQUENCE</scope>
    <source>
        <strain evidence="3">Expedition CK06-06</strain>
    </source>
</reference>
<dbReference type="EMBL" id="BART01032031">
    <property type="protein sequence ID" value="GAH06827.1"/>
    <property type="molecule type" value="Genomic_DNA"/>
</dbReference>
<evidence type="ECO:0000259" key="2">
    <source>
        <dbReference type="Pfam" id="PF01648"/>
    </source>
</evidence>
<sequence length="103" mass="11709">MTALTSDYLSLGLDVEPVDKLIDSKTWKIIANEDEIIKIKQSGKKTGQLKLLVFSAKESLFKLLFPLINRTFSFDAASVCLSETNPSNQFIIKLRKELHPRLR</sequence>
<comment type="caution">
    <text evidence="3">The sequence shown here is derived from an EMBL/GenBank/DDBJ whole genome shotgun (WGS) entry which is preliminary data.</text>
</comment>
<protein>
    <recommendedName>
        <fullName evidence="2">4'-phosphopantetheinyl transferase domain-containing protein</fullName>
    </recommendedName>
</protein>
<dbReference type="InterPro" id="IPR003542">
    <property type="entry name" value="Enbac_synth_compD-like"/>
</dbReference>